<keyword evidence="3" id="KW-1185">Reference proteome</keyword>
<feature type="domain" description="PPM-type phosphatase" evidence="1">
    <location>
        <begin position="5"/>
        <end position="239"/>
    </location>
</feature>
<dbReference type="PROSITE" id="PS51746">
    <property type="entry name" value="PPM_2"/>
    <property type="match status" value="1"/>
</dbReference>
<proteinExistence type="predicted"/>
<dbReference type="SMART" id="SM00331">
    <property type="entry name" value="PP2C_SIG"/>
    <property type="match status" value="1"/>
</dbReference>
<name>A0A1X7GJI0_9SPHN</name>
<dbReference type="GO" id="GO:0004722">
    <property type="term" value="F:protein serine/threonine phosphatase activity"/>
    <property type="evidence" value="ECO:0007669"/>
    <property type="project" value="InterPro"/>
</dbReference>
<dbReference type="STRING" id="941907.SAMN06295910_1932"/>
<dbReference type="Pfam" id="PF13672">
    <property type="entry name" value="PP2C_2"/>
    <property type="match status" value="1"/>
</dbReference>
<sequence>MMQSTLRIESDAKTHEGRVRPMNEDSFIALEGNGFWAVADGMGGHEKGEWASACVVAEFEKIEFPESFEEAADRIVAAVVTANRCVYAEATQRKLQMGSTIVALYMRDRHYAVFWVGDSRAYRLRGGKLEQLSRDHSQVQEMVDRGLMEAKDAVGHPMGHVLTRAVGVRPEIEVDRAIGEVEPGDTYLLCSDGLHGYVDEAEILRLLGRGSPGEASEQLVVRTLERGAPDNVTVVTVSVSEPTLLSLPPGGDA</sequence>
<organism evidence="2 3">
    <name type="scientific">Allosphingosinicella indica</name>
    <dbReference type="NCBI Taxonomy" id="941907"/>
    <lineage>
        <taxon>Bacteria</taxon>
        <taxon>Pseudomonadati</taxon>
        <taxon>Pseudomonadota</taxon>
        <taxon>Alphaproteobacteria</taxon>
        <taxon>Sphingomonadales</taxon>
        <taxon>Sphingomonadaceae</taxon>
        <taxon>Allosphingosinicella</taxon>
    </lineage>
</organism>
<accession>A0A1X7GJI0</accession>
<dbReference type="InterPro" id="IPR001932">
    <property type="entry name" value="PPM-type_phosphatase-like_dom"/>
</dbReference>
<evidence type="ECO:0000259" key="1">
    <source>
        <dbReference type="PROSITE" id="PS51746"/>
    </source>
</evidence>
<evidence type="ECO:0000313" key="2">
    <source>
        <dbReference type="EMBL" id="SMF70707.1"/>
    </source>
</evidence>
<protein>
    <submittedName>
        <fullName evidence="2">Serine/threonine protein phosphatase Stp1</fullName>
    </submittedName>
</protein>
<dbReference type="PANTHER" id="PTHR47992">
    <property type="entry name" value="PROTEIN PHOSPHATASE"/>
    <property type="match status" value="1"/>
</dbReference>
<dbReference type="InterPro" id="IPR036457">
    <property type="entry name" value="PPM-type-like_dom_sf"/>
</dbReference>
<reference evidence="3" key="1">
    <citation type="submission" date="2017-04" db="EMBL/GenBank/DDBJ databases">
        <authorList>
            <person name="Varghese N."/>
            <person name="Submissions S."/>
        </authorList>
    </citation>
    <scope>NUCLEOTIDE SEQUENCE [LARGE SCALE GENOMIC DNA]</scope>
    <source>
        <strain evidence="3">Dd16</strain>
    </source>
</reference>
<evidence type="ECO:0000313" key="3">
    <source>
        <dbReference type="Proteomes" id="UP000192934"/>
    </source>
</evidence>
<dbReference type="Gene3D" id="3.60.40.10">
    <property type="entry name" value="PPM-type phosphatase domain"/>
    <property type="match status" value="1"/>
</dbReference>
<dbReference type="EMBL" id="LT840185">
    <property type="protein sequence ID" value="SMF70707.1"/>
    <property type="molecule type" value="Genomic_DNA"/>
</dbReference>
<dbReference type="SMART" id="SM00332">
    <property type="entry name" value="PP2Cc"/>
    <property type="match status" value="1"/>
</dbReference>
<dbReference type="Proteomes" id="UP000192934">
    <property type="component" value="Chromosome I"/>
</dbReference>
<dbReference type="CDD" id="cd00143">
    <property type="entry name" value="PP2Cc"/>
    <property type="match status" value="1"/>
</dbReference>
<dbReference type="SUPFAM" id="SSF81606">
    <property type="entry name" value="PP2C-like"/>
    <property type="match status" value="1"/>
</dbReference>
<dbReference type="AlphaFoldDB" id="A0A1X7GJI0"/>
<dbReference type="InterPro" id="IPR015655">
    <property type="entry name" value="PP2C"/>
</dbReference>
<dbReference type="RefSeq" id="WP_244552313.1">
    <property type="nucleotide sequence ID" value="NZ_LT840185.1"/>
</dbReference>
<gene>
    <name evidence="2" type="ORF">SAMN06295910_1932</name>
</gene>